<dbReference type="Proteomes" id="UP000830115">
    <property type="component" value="Chromosome"/>
</dbReference>
<organism evidence="2 3">
    <name type="scientific">Streptomyces halobius</name>
    <dbReference type="NCBI Taxonomy" id="2879846"/>
    <lineage>
        <taxon>Bacteria</taxon>
        <taxon>Bacillati</taxon>
        <taxon>Actinomycetota</taxon>
        <taxon>Actinomycetes</taxon>
        <taxon>Kitasatosporales</taxon>
        <taxon>Streptomycetaceae</taxon>
        <taxon>Streptomyces</taxon>
    </lineage>
</organism>
<feature type="region of interest" description="Disordered" evidence="1">
    <location>
        <begin position="123"/>
        <end position="144"/>
    </location>
</feature>
<proteinExistence type="predicted"/>
<keyword evidence="3" id="KW-1185">Reference proteome</keyword>
<evidence type="ECO:0000256" key="1">
    <source>
        <dbReference type="SAM" id="MobiDB-lite"/>
    </source>
</evidence>
<evidence type="ECO:0000313" key="3">
    <source>
        <dbReference type="Proteomes" id="UP000830115"/>
    </source>
</evidence>
<protein>
    <submittedName>
        <fullName evidence="2">Uncharacterized protein</fullName>
    </submittedName>
</protein>
<evidence type="ECO:0000313" key="2">
    <source>
        <dbReference type="EMBL" id="UQA95650.1"/>
    </source>
</evidence>
<reference evidence="2" key="1">
    <citation type="submission" date="2021-10" db="EMBL/GenBank/DDBJ databases">
        <title>Streptomyces nigrumlapis sp.nov.,an antimicrobial producing actinobacterium isolated from Black Gobi rocks.</title>
        <authorList>
            <person name="Wen Y."/>
            <person name="Zhang W."/>
            <person name="Liu X.G."/>
        </authorList>
    </citation>
    <scope>NUCLEOTIDE SEQUENCE</scope>
    <source>
        <strain evidence="2">ST13-2-2</strain>
    </source>
</reference>
<name>A0ABY4MGX1_9ACTN</name>
<sequence>MSIAAAITEHAKSVIAVEGAARARLADRLAGTAEITSFDYAAVMEAAANAAPWKNLLAIAERKGSVRDAVEKVRMQAFRVLVEYRESVSTSAITNEIDRVKREGLRSFLSYTEYALELLHEDGAAAKEEEPQTPQKRISPLAAE</sequence>
<accession>A0ABY4MGX1</accession>
<dbReference type="EMBL" id="CP086322">
    <property type="protein sequence ID" value="UQA95650.1"/>
    <property type="molecule type" value="Genomic_DNA"/>
</dbReference>
<dbReference type="RefSeq" id="WP_248866563.1">
    <property type="nucleotide sequence ID" value="NZ_CP086322.1"/>
</dbReference>
<gene>
    <name evidence="2" type="ORF">K9S39_30680</name>
</gene>